<keyword evidence="1 6" id="KW-0597">Phosphoprotein</keyword>
<evidence type="ECO:0000256" key="4">
    <source>
        <dbReference type="ARBA" id="ARBA00023125"/>
    </source>
</evidence>
<feature type="modified residue" description="4-aspartylphosphate" evidence="6">
    <location>
        <position position="53"/>
    </location>
</feature>
<evidence type="ECO:0000313" key="11">
    <source>
        <dbReference type="Proteomes" id="UP000721415"/>
    </source>
</evidence>
<comment type="caution">
    <text evidence="10">The sequence shown here is derived from an EMBL/GenBank/DDBJ whole genome shotgun (WGS) entry which is preliminary data.</text>
</comment>
<dbReference type="EMBL" id="JACBXQ010000001">
    <property type="protein sequence ID" value="MBG9985584.1"/>
    <property type="molecule type" value="Genomic_DNA"/>
</dbReference>
<dbReference type="Proteomes" id="UP000721415">
    <property type="component" value="Unassembled WGS sequence"/>
</dbReference>
<reference evidence="10 11" key="1">
    <citation type="submission" date="2020-07" db="EMBL/GenBank/DDBJ databases">
        <title>Facklamia lactis sp. nov., isolated from raw milk.</title>
        <authorList>
            <person name="Doll E.V."/>
            <person name="Huptas C."/>
            <person name="Staib L."/>
            <person name="Wenning M."/>
            <person name="Scherer S."/>
        </authorList>
    </citation>
    <scope>NUCLEOTIDE SEQUENCE [LARGE SCALE GENOMIC DNA]</scope>
    <source>
        <strain evidence="10 11">DSM 111018</strain>
    </source>
</reference>
<evidence type="ECO:0000256" key="7">
    <source>
        <dbReference type="PROSITE-ProRule" id="PRU01091"/>
    </source>
</evidence>
<dbReference type="InterPro" id="IPR001867">
    <property type="entry name" value="OmpR/PhoB-type_DNA-bd"/>
</dbReference>
<protein>
    <submittedName>
        <fullName evidence="10">Response regulator transcription factor</fullName>
    </submittedName>
</protein>
<sequence length="224" mass="26220">MSQNILIVEDDLTLLKGLEIALHDEGLFFQTASTLQKARVILNYTDIDLLILDVNLPDGDGLNFLTEIRQTHKQMAIIMLTARDLEIDIVTGLELGANDYITKPFSLAVLKARVHNQLRTQFQAESHIYQSRNYYFDFDQSIFQVSNEMIYLSKTEERLLRYLVEHRNSVLQRDQLIDYLWFDSNKEYIEENSLSVVIKRLRNKLGIEHSIKTVYGIGYQWKEK</sequence>
<dbReference type="InterPro" id="IPR036388">
    <property type="entry name" value="WH-like_DNA-bd_sf"/>
</dbReference>
<organism evidence="10 11">
    <name type="scientific">Facklamia lactis</name>
    <dbReference type="NCBI Taxonomy" id="2749967"/>
    <lineage>
        <taxon>Bacteria</taxon>
        <taxon>Bacillati</taxon>
        <taxon>Bacillota</taxon>
        <taxon>Bacilli</taxon>
        <taxon>Lactobacillales</taxon>
        <taxon>Aerococcaceae</taxon>
        <taxon>Facklamia</taxon>
    </lineage>
</organism>
<dbReference type="InterPro" id="IPR039420">
    <property type="entry name" value="WalR-like"/>
</dbReference>
<dbReference type="CDD" id="cd00383">
    <property type="entry name" value="trans_reg_C"/>
    <property type="match status" value="1"/>
</dbReference>
<dbReference type="InterPro" id="IPR001789">
    <property type="entry name" value="Sig_transdc_resp-reg_receiver"/>
</dbReference>
<feature type="DNA-binding region" description="OmpR/PhoB-type" evidence="7">
    <location>
        <begin position="126"/>
        <end position="223"/>
    </location>
</feature>
<dbReference type="SUPFAM" id="SSF52172">
    <property type="entry name" value="CheY-like"/>
    <property type="match status" value="1"/>
</dbReference>
<dbReference type="Pfam" id="PF00486">
    <property type="entry name" value="Trans_reg_C"/>
    <property type="match status" value="1"/>
</dbReference>
<dbReference type="PANTHER" id="PTHR48111:SF73">
    <property type="entry name" value="ALKALINE PHOSPHATASE SYNTHESIS TRANSCRIPTIONAL REGULATORY PROTEIN PHOP"/>
    <property type="match status" value="1"/>
</dbReference>
<dbReference type="SMART" id="SM00862">
    <property type="entry name" value="Trans_reg_C"/>
    <property type="match status" value="1"/>
</dbReference>
<evidence type="ECO:0000259" key="8">
    <source>
        <dbReference type="PROSITE" id="PS50110"/>
    </source>
</evidence>
<evidence type="ECO:0000256" key="6">
    <source>
        <dbReference type="PROSITE-ProRule" id="PRU00169"/>
    </source>
</evidence>
<evidence type="ECO:0000256" key="2">
    <source>
        <dbReference type="ARBA" id="ARBA00023012"/>
    </source>
</evidence>
<evidence type="ECO:0000256" key="1">
    <source>
        <dbReference type="ARBA" id="ARBA00022553"/>
    </source>
</evidence>
<dbReference type="RefSeq" id="WP_197114047.1">
    <property type="nucleotide sequence ID" value="NZ_JACBXQ010000001.1"/>
</dbReference>
<keyword evidence="11" id="KW-1185">Reference proteome</keyword>
<proteinExistence type="predicted"/>
<dbReference type="Gene3D" id="1.10.10.10">
    <property type="entry name" value="Winged helix-like DNA-binding domain superfamily/Winged helix DNA-binding domain"/>
    <property type="match status" value="1"/>
</dbReference>
<feature type="domain" description="Response regulatory" evidence="8">
    <location>
        <begin position="4"/>
        <end position="118"/>
    </location>
</feature>
<accession>A0ABS0LNG3</accession>
<dbReference type="PANTHER" id="PTHR48111">
    <property type="entry name" value="REGULATOR OF RPOS"/>
    <property type="match status" value="1"/>
</dbReference>
<keyword evidence="4 7" id="KW-0238">DNA-binding</keyword>
<feature type="domain" description="OmpR/PhoB-type" evidence="9">
    <location>
        <begin position="126"/>
        <end position="223"/>
    </location>
</feature>
<dbReference type="PROSITE" id="PS50110">
    <property type="entry name" value="RESPONSE_REGULATORY"/>
    <property type="match status" value="1"/>
</dbReference>
<name>A0ABS0LNG3_9LACT</name>
<evidence type="ECO:0000259" key="9">
    <source>
        <dbReference type="PROSITE" id="PS51755"/>
    </source>
</evidence>
<gene>
    <name evidence="10" type="ORF">HZY91_01600</name>
</gene>
<dbReference type="InterPro" id="IPR011006">
    <property type="entry name" value="CheY-like_superfamily"/>
</dbReference>
<dbReference type="Gene3D" id="3.40.50.2300">
    <property type="match status" value="1"/>
</dbReference>
<evidence type="ECO:0000256" key="3">
    <source>
        <dbReference type="ARBA" id="ARBA00023015"/>
    </source>
</evidence>
<keyword evidence="3" id="KW-0805">Transcription regulation</keyword>
<keyword evidence="5" id="KW-0804">Transcription</keyword>
<evidence type="ECO:0000256" key="5">
    <source>
        <dbReference type="ARBA" id="ARBA00023163"/>
    </source>
</evidence>
<dbReference type="PROSITE" id="PS51755">
    <property type="entry name" value="OMPR_PHOB"/>
    <property type="match status" value="1"/>
</dbReference>
<dbReference type="SMART" id="SM00448">
    <property type="entry name" value="REC"/>
    <property type="match status" value="1"/>
</dbReference>
<dbReference type="Gene3D" id="6.10.250.690">
    <property type="match status" value="1"/>
</dbReference>
<dbReference type="Pfam" id="PF00072">
    <property type="entry name" value="Response_reg"/>
    <property type="match status" value="1"/>
</dbReference>
<keyword evidence="2" id="KW-0902">Two-component regulatory system</keyword>
<evidence type="ECO:0000313" key="10">
    <source>
        <dbReference type="EMBL" id="MBG9985584.1"/>
    </source>
</evidence>